<feature type="domain" description="Protein kinase" evidence="9">
    <location>
        <begin position="24"/>
        <end position="319"/>
    </location>
</feature>
<dbReference type="GO" id="GO:0005829">
    <property type="term" value="C:cytosol"/>
    <property type="evidence" value="ECO:0007669"/>
    <property type="project" value="TreeGrafter"/>
</dbReference>
<keyword evidence="5 7" id="KW-0067">ATP-binding</keyword>
<keyword evidence="3 7" id="KW-0547">Nucleotide-binding</keyword>
<dbReference type="PROSITE" id="PS50011">
    <property type="entry name" value="PROTEIN_KINASE_DOM"/>
    <property type="match status" value="1"/>
</dbReference>
<keyword evidence="11" id="KW-1185">Reference proteome</keyword>
<feature type="compositionally biased region" description="Basic residues" evidence="8">
    <location>
        <begin position="411"/>
        <end position="423"/>
    </location>
</feature>
<evidence type="ECO:0000256" key="8">
    <source>
        <dbReference type="SAM" id="MobiDB-lite"/>
    </source>
</evidence>
<dbReference type="GO" id="GO:0000422">
    <property type="term" value="P:autophagy of mitochondrion"/>
    <property type="evidence" value="ECO:0007669"/>
    <property type="project" value="TreeGrafter"/>
</dbReference>
<dbReference type="Pfam" id="PF12063">
    <property type="entry name" value="ATG1-like_MIT1"/>
    <property type="match status" value="1"/>
</dbReference>
<evidence type="ECO:0000256" key="4">
    <source>
        <dbReference type="ARBA" id="ARBA00022777"/>
    </source>
</evidence>
<dbReference type="AlphaFoldDB" id="A0A9W8CSR5"/>
<dbReference type="InterPro" id="IPR017441">
    <property type="entry name" value="Protein_kinase_ATP_BS"/>
</dbReference>
<dbReference type="InterPro" id="IPR011009">
    <property type="entry name" value="Kinase-like_dom_sf"/>
</dbReference>
<evidence type="ECO:0000256" key="1">
    <source>
        <dbReference type="ARBA" id="ARBA00012513"/>
    </source>
</evidence>
<dbReference type="EC" id="2.7.11.1" evidence="1"/>
<organism evidence="10 11">
    <name type="scientific">Coemansia erecta</name>
    <dbReference type="NCBI Taxonomy" id="147472"/>
    <lineage>
        <taxon>Eukaryota</taxon>
        <taxon>Fungi</taxon>
        <taxon>Fungi incertae sedis</taxon>
        <taxon>Zoopagomycota</taxon>
        <taxon>Kickxellomycotina</taxon>
        <taxon>Kickxellomycetes</taxon>
        <taxon>Kickxellales</taxon>
        <taxon>Kickxellaceae</taxon>
        <taxon>Coemansia</taxon>
    </lineage>
</organism>
<name>A0A9W8CSR5_9FUNG</name>
<comment type="caution">
    <text evidence="10">The sequence shown here is derived from an EMBL/GenBank/DDBJ whole genome shotgun (WGS) entry which is preliminary data.</text>
</comment>
<sequence>MQANDQGSTSVSPRQRASVVIGDYELGPQIGKGSFATVYRGLNKKTNTPVAIKSVVRSSLTRRLLENLETEINILRTVRHPSIVELIDCLKSRNHIHLVMEYCALGDLASYLRKRKEHPALRNEYGGLNMDIVRQFVSQLGDAMRFLRSRDVIHRDIKTQNILLVPPPNYTLGDSEARGEIPKIKVADFGFARNLPSSALAETLCGSPLYMAPEILHYEPYDAKADLWSIGAVIYEMMTGKQPFHASNHVELARIIERTNDNIVFPDERQAKGALDAAETDKPRIPVLDPVLKDLVRGLLKMKPADRMSFEDFFAHPALRYPRDDVQPQDGSREYSDYHGLSAAMGELTIAAGTSDDAVEPGRNQAANHPYYQNQQQQQQQQQPRYPPNSRATTMPYQNMTSSPPLSAQQHHYHQQRHQHQRSSSHSYDRHSYQSHQRKSSLAEEEQALAEREYVVIEKRAVEMNYLADEMESSPRTPISFYPPRVGAIHQAPGVARQMTALARAIHNAVSSQYNISTEAANGPLNSRLASNTAAAAAAGGVSDAVGRRNSGPAVFNPLDQDLADTFESRHSQGTQQEEPTIRRMEGLAYMAFAMSVLADMKWRLLPPSVTGASSAKNKSKGIKTDPLVDSDGGYLNPSDVTIEEAFVLYLRALSLLHCAMREASRYWAGLHDSESHSLSTNNTANSNTSVTVSTAFNGAVQWVRAKFNECLDRAEALKQLANGHELDNVAQVSIVQVLYEQALALGKVAAMRELKWIDPLDCDRAYQLAIWMLSAILETTDTASAAARSNSSHSAHGALEGLAGDLEDEEEMGIEDRTIVEQFIASIVKRREKLQRRLMQLENLE</sequence>
<dbReference type="InterPro" id="IPR000719">
    <property type="entry name" value="Prot_kinase_dom"/>
</dbReference>
<feature type="region of interest" description="Disordered" evidence="8">
    <location>
        <begin position="371"/>
        <end position="446"/>
    </location>
</feature>
<evidence type="ECO:0000256" key="6">
    <source>
        <dbReference type="ARBA" id="ARBA00030237"/>
    </source>
</evidence>
<feature type="compositionally biased region" description="Low complexity" evidence="8">
    <location>
        <begin position="373"/>
        <end position="383"/>
    </location>
</feature>
<accession>A0A9W8CSR5</accession>
<dbReference type="PROSITE" id="PS00108">
    <property type="entry name" value="PROTEIN_KINASE_ST"/>
    <property type="match status" value="1"/>
</dbReference>
<gene>
    <name evidence="10" type="primary">ATG1</name>
    <name evidence="10" type="ORF">LPJ53_003154</name>
</gene>
<evidence type="ECO:0000313" key="11">
    <source>
        <dbReference type="Proteomes" id="UP001149813"/>
    </source>
</evidence>
<dbReference type="SUPFAM" id="SSF56112">
    <property type="entry name" value="Protein kinase-like (PK-like)"/>
    <property type="match status" value="1"/>
</dbReference>
<feature type="compositionally biased region" description="Polar residues" evidence="8">
    <location>
        <begin position="390"/>
        <end position="408"/>
    </location>
</feature>
<dbReference type="GO" id="GO:0061709">
    <property type="term" value="P:reticulophagy"/>
    <property type="evidence" value="ECO:0007669"/>
    <property type="project" value="TreeGrafter"/>
</dbReference>
<evidence type="ECO:0000259" key="9">
    <source>
        <dbReference type="PROSITE" id="PS50011"/>
    </source>
</evidence>
<dbReference type="PANTHER" id="PTHR24348:SF22">
    <property type="entry name" value="NON-SPECIFIC SERINE_THREONINE PROTEIN KINASE"/>
    <property type="match status" value="1"/>
</dbReference>
<evidence type="ECO:0000313" key="10">
    <source>
        <dbReference type="EMBL" id="KAJ1722428.1"/>
    </source>
</evidence>
<dbReference type="GO" id="GO:0010506">
    <property type="term" value="P:regulation of autophagy"/>
    <property type="evidence" value="ECO:0007669"/>
    <property type="project" value="InterPro"/>
</dbReference>
<dbReference type="FunFam" id="3.30.200.20:FF:000042">
    <property type="entry name" value="Aurora kinase A"/>
    <property type="match status" value="1"/>
</dbReference>
<dbReference type="EMBL" id="JANBOJ010000112">
    <property type="protein sequence ID" value="KAJ1722428.1"/>
    <property type="molecule type" value="Genomic_DNA"/>
</dbReference>
<dbReference type="Pfam" id="PF00069">
    <property type="entry name" value="Pkinase"/>
    <property type="match status" value="1"/>
</dbReference>
<dbReference type="InterPro" id="IPR008271">
    <property type="entry name" value="Ser/Thr_kinase_AS"/>
</dbReference>
<dbReference type="OrthoDB" id="346907at2759"/>
<dbReference type="Proteomes" id="UP001149813">
    <property type="component" value="Unassembled WGS sequence"/>
</dbReference>
<dbReference type="InterPro" id="IPR045269">
    <property type="entry name" value="Atg1-like"/>
</dbReference>
<dbReference type="GO" id="GO:0034045">
    <property type="term" value="C:phagophore assembly site membrane"/>
    <property type="evidence" value="ECO:0007669"/>
    <property type="project" value="TreeGrafter"/>
</dbReference>
<evidence type="ECO:0000256" key="7">
    <source>
        <dbReference type="PROSITE-ProRule" id="PRU10141"/>
    </source>
</evidence>
<dbReference type="InterPro" id="IPR048941">
    <property type="entry name" value="ATG1-like_MIT2"/>
</dbReference>
<dbReference type="GO" id="GO:0000045">
    <property type="term" value="P:autophagosome assembly"/>
    <property type="evidence" value="ECO:0007669"/>
    <property type="project" value="TreeGrafter"/>
</dbReference>
<dbReference type="Pfam" id="PF21127">
    <property type="entry name" value="ATG1-like_MIT2"/>
    <property type="match status" value="1"/>
</dbReference>
<dbReference type="GO" id="GO:0005776">
    <property type="term" value="C:autophagosome"/>
    <property type="evidence" value="ECO:0007669"/>
    <property type="project" value="TreeGrafter"/>
</dbReference>
<reference evidence="10" key="1">
    <citation type="submission" date="2022-07" db="EMBL/GenBank/DDBJ databases">
        <title>Phylogenomic reconstructions and comparative analyses of Kickxellomycotina fungi.</title>
        <authorList>
            <person name="Reynolds N.K."/>
            <person name="Stajich J.E."/>
            <person name="Barry K."/>
            <person name="Grigoriev I.V."/>
            <person name="Crous P."/>
            <person name="Smith M.E."/>
        </authorList>
    </citation>
    <scope>NUCLEOTIDE SEQUENCE</scope>
    <source>
        <strain evidence="10">NBRC 32514</strain>
    </source>
</reference>
<evidence type="ECO:0000256" key="5">
    <source>
        <dbReference type="ARBA" id="ARBA00022840"/>
    </source>
</evidence>
<dbReference type="PANTHER" id="PTHR24348">
    <property type="entry name" value="SERINE/THREONINE-PROTEIN KINASE UNC-51-RELATED"/>
    <property type="match status" value="1"/>
</dbReference>
<keyword evidence="4 10" id="KW-0418">Kinase</keyword>
<proteinExistence type="predicted"/>
<dbReference type="GO" id="GO:0042594">
    <property type="term" value="P:response to starvation"/>
    <property type="evidence" value="ECO:0007669"/>
    <property type="project" value="TreeGrafter"/>
</dbReference>
<dbReference type="Gene3D" id="1.10.510.10">
    <property type="entry name" value="Transferase(Phosphotransferase) domain 1"/>
    <property type="match status" value="1"/>
</dbReference>
<protein>
    <recommendedName>
        <fullName evidence="1">non-specific serine/threonine protein kinase</fullName>
        <ecNumber evidence="1">2.7.11.1</ecNumber>
    </recommendedName>
    <alternativeName>
        <fullName evidence="6">Autophagy-related protein 1</fullName>
    </alternativeName>
</protein>
<dbReference type="SMART" id="SM00220">
    <property type="entry name" value="S_TKc"/>
    <property type="match status" value="1"/>
</dbReference>
<dbReference type="PROSITE" id="PS00107">
    <property type="entry name" value="PROTEIN_KINASE_ATP"/>
    <property type="match status" value="1"/>
</dbReference>
<dbReference type="GO" id="GO:0034727">
    <property type="term" value="P:piecemeal microautophagy of the nucleus"/>
    <property type="evidence" value="ECO:0007669"/>
    <property type="project" value="TreeGrafter"/>
</dbReference>
<dbReference type="GO" id="GO:0005524">
    <property type="term" value="F:ATP binding"/>
    <property type="evidence" value="ECO:0007669"/>
    <property type="project" value="UniProtKB-UniRule"/>
</dbReference>
<feature type="binding site" evidence="7">
    <location>
        <position position="53"/>
    </location>
    <ligand>
        <name>ATP</name>
        <dbReference type="ChEBI" id="CHEBI:30616"/>
    </ligand>
</feature>
<evidence type="ECO:0000256" key="2">
    <source>
        <dbReference type="ARBA" id="ARBA00022679"/>
    </source>
</evidence>
<keyword evidence="2 10" id="KW-0808">Transferase</keyword>
<dbReference type="GO" id="GO:0004674">
    <property type="term" value="F:protein serine/threonine kinase activity"/>
    <property type="evidence" value="ECO:0007669"/>
    <property type="project" value="UniProtKB-EC"/>
</dbReference>
<evidence type="ECO:0000256" key="3">
    <source>
        <dbReference type="ARBA" id="ARBA00022741"/>
    </source>
</evidence>
<dbReference type="InterPro" id="IPR022708">
    <property type="entry name" value="Atg1-like_tMIT"/>
</dbReference>